<gene>
    <name evidence="2" type="ORF">FOZ60_004025</name>
    <name evidence="3" type="ORF">FOZ62_027676</name>
</gene>
<comment type="caution">
    <text evidence="3">The sequence shown here is derived from an EMBL/GenBank/DDBJ whole genome shotgun (WGS) entry which is preliminary data.</text>
</comment>
<dbReference type="Proteomes" id="UP000574390">
    <property type="component" value="Unassembled WGS sequence"/>
</dbReference>
<accession>A0A7J6TVR5</accession>
<dbReference type="EMBL" id="JABANM010004270">
    <property type="protein sequence ID" value="KAF4749509.1"/>
    <property type="molecule type" value="Genomic_DNA"/>
</dbReference>
<feature type="transmembrane region" description="Helical" evidence="1">
    <location>
        <begin position="74"/>
        <end position="96"/>
    </location>
</feature>
<name>A0A7J6TVR5_PEROL</name>
<evidence type="ECO:0000313" key="5">
    <source>
        <dbReference type="Proteomes" id="UP000574390"/>
    </source>
</evidence>
<keyword evidence="1" id="KW-1133">Transmembrane helix</keyword>
<evidence type="ECO:0000313" key="2">
    <source>
        <dbReference type="EMBL" id="KAF4687336.1"/>
    </source>
</evidence>
<keyword evidence="1" id="KW-0812">Transmembrane</keyword>
<dbReference type="EMBL" id="JABANP010000189">
    <property type="protein sequence ID" value="KAF4687336.1"/>
    <property type="molecule type" value="Genomic_DNA"/>
</dbReference>
<keyword evidence="1" id="KW-0472">Membrane</keyword>
<evidence type="ECO:0000313" key="3">
    <source>
        <dbReference type="EMBL" id="KAF4749509.1"/>
    </source>
</evidence>
<dbReference type="OrthoDB" id="466117at2759"/>
<feature type="transmembrane region" description="Helical" evidence="1">
    <location>
        <begin position="220"/>
        <end position="243"/>
    </location>
</feature>
<feature type="transmembrane region" description="Helical" evidence="1">
    <location>
        <begin position="7"/>
        <end position="35"/>
    </location>
</feature>
<organism evidence="3 5">
    <name type="scientific">Perkinsus olseni</name>
    <name type="common">Perkinsus atlanticus</name>
    <dbReference type="NCBI Taxonomy" id="32597"/>
    <lineage>
        <taxon>Eukaryota</taxon>
        <taxon>Sar</taxon>
        <taxon>Alveolata</taxon>
        <taxon>Perkinsozoa</taxon>
        <taxon>Perkinsea</taxon>
        <taxon>Perkinsida</taxon>
        <taxon>Perkinsidae</taxon>
        <taxon>Perkinsus</taxon>
    </lineage>
</organism>
<proteinExistence type="predicted"/>
<evidence type="ECO:0000313" key="4">
    <source>
        <dbReference type="Proteomes" id="UP000541610"/>
    </source>
</evidence>
<feature type="transmembrane region" description="Helical" evidence="1">
    <location>
        <begin position="41"/>
        <end position="62"/>
    </location>
</feature>
<dbReference type="AlphaFoldDB" id="A0A7J6TVR5"/>
<sequence length="274" mass="29904">MGISRSYLLLFCAVVALLGFAVLAITTGVLVYPITRPIPAWYVYAAGYFISVTLLIFAPLGVSRSSTFKASRKGISGVLLIAVTYAGLTSLTGLWLSSWAHDFFEVRREGFDSRTLSKPAMAIVQEIEKDFTSVYKNADCRSGGQTSGRFDGIFSPVRCDHDLTEKALNAAATFPEVVQESGKEYLMCLAFPRQQVADVKGVTGLWCRTGKVVVNNIAKITLWLAIIMFALALLFLLAAVAAWRQKRKGIREQVPPGFGETAPLMIAGTRLTYA</sequence>
<protein>
    <submittedName>
        <fullName evidence="3">Uncharacterized protein</fullName>
    </submittedName>
</protein>
<evidence type="ECO:0000256" key="1">
    <source>
        <dbReference type="SAM" id="Phobius"/>
    </source>
</evidence>
<dbReference type="Proteomes" id="UP000541610">
    <property type="component" value="Unassembled WGS sequence"/>
</dbReference>
<reference evidence="4 5" key="1">
    <citation type="submission" date="2020-04" db="EMBL/GenBank/DDBJ databases">
        <title>Perkinsus olseni comparative genomics.</title>
        <authorList>
            <person name="Bogema D.R."/>
        </authorList>
    </citation>
    <scope>NUCLEOTIDE SEQUENCE [LARGE SCALE GENOMIC DNA]</scope>
    <source>
        <strain evidence="2">00978-12</strain>
        <strain evidence="3">ATCC PRA-205</strain>
    </source>
</reference>